<dbReference type="GO" id="GO:0009264">
    <property type="term" value="P:deoxyribonucleotide catabolic process"/>
    <property type="evidence" value="ECO:0007669"/>
    <property type="project" value="UniProtKB-UniRule"/>
</dbReference>
<dbReference type="PIRSF" id="PIRSF001357">
    <property type="entry name" value="DeoC"/>
    <property type="match status" value="1"/>
</dbReference>
<evidence type="ECO:0000313" key="4">
    <source>
        <dbReference type="EMBL" id="MCR0231908.1"/>
    </source>
</evidence>
<dbReference type="PANTHER" id="PTHR10889">
    <property type="entry name" value="DEOXYRIBOSE-PHOSPHATE ALDOLASE"/>
    <property type="match status" value="1"/>
</dbReference>
<name>A0AAP2XUW5_CLOIN</name>
<dbReference type="PANTHER" id="PTHR10889:SF1">
    <property type="entry name" value="DEOXYRIBOSE-PHOSPHATE ALDOLASE"/>
    <property type="match status" value="1"/>
</dbReference>
<dbReference type="SMART" id="SM01133">
    <property type="entry name" value="DeoC"/>
    <property type="match status" value="1"/>
</dbReference>
<evidence type="ECO:0000313" key="6">
    <source>
        <dbReference type="Proteomes" id="UP001203972"/>
    </source>
</evidence>
<dbReference type="EMBL" id="WWTN01000030">
    <property type="protein sequence ID" value="MZH57165.1"/>
    <property type="molecule type" value="Genomic_DNA"/>
</dbReference>
<dbReference type="GO" id="GO:0004139">
    <property type="term" value="F:deoxyribose-phosphate aldolase activity"/>
    <property type="evidence" value="ECO:0007669"/>
    <property type="project" value="UniProtKB-UniRule"/>
</dbReference>
<evidence type="ECO:0000256" key="1">
    <source>
        <dbReference type="ARBA" id="ARBA00022490"/>
    </source>
</evidence>
<dbReference type="EC" id="4.1.2.4" evidence="3"/>
<protein>
    <recommendedName>
        <fullName evidence="3">Deoxyribose-phosphate aldolase</fullName>
        <ecNumber evidence="3">4.1.2.4</ecNumber>
    </recommendedName>
</protein>
<evidence type="ECO:0000256" key="2">
    <source>
        <dbReference type="ARBA" id="ARBA00023270"/>
    </source>
</evidence>
<dbReference type="EMBL" id="JAKTMA010000005">
    <property type="protein sequence ID" value="MCR0231908.1"/>
    <property type="molecule type" value="Genomic_DNA"/>
</dbReference>
<gene>
    <name evidence="4" type="primary">deoC</name>
    <name evidence="5" type="ORF">GT664_15760</name>
    <name evidence="4" type="ORF">MKC95_03900</name>
</gene>
<keyword evidence="4" id="KW-0456">Lyase</keyword>
<dbReference type="InterPro" id="IPR013785">
    <property type="entry name" value="Aldolase_TIM"/>
</dbReference>
<proteinExistence type="predicted"/>
<dbReference type="Proteomes" id="UP001203972">
    <property type="component" value="Unassembled WGS sequence"/>
</dbReference>
<reference evidence="4" key="2">
    <citation type="journal article" date="2022" name="Clin. Infect. Dis.">
        <title>Association between Clostridium innocuum and antibiotic-associated diarrhea in adults and children: A cross-sectional study and comparative genomics analysis.</title>
        <authorList>
            <person name="Cherny K.E."/>
            <person name="Muscat E.B."/>
            <person name="Balaji A."/>
            <person name="Mukherjee J."/>
            <person name="Ozer E.A."/>
            <person name="Angarone M.P."/>
            <person name="Hauser A.R."/>
            <person name="Sichel J.S."/>
            <person name="Amponsah E."/>
            <person name="Kociolek L.K."/>
        </authorList>
    </citation>
    <scope>NUCLEOTIDE SEQUENCE</scope>
    <source>
        <strain evidence="4">NU1-AC-029v</strain>
    </source>
</reference>
<comment type="caution">
    <text evidence="4">The sequence shown here is derived from an EMBL/GenBank/DDBJ whole genome shotgun (WGS) entry which is preliminary data.</text>
</comment>
<sequence>MRISKYIDYIDDPEDTFLQYINKGKFYDFRCVFADLETYAVAVEYLKDTSVIIAGAIDFPEGKLSLDEKMKMFKTYAEKGFREIDYVLNQKAVEQKDYLYIEKEMSCIADFCRTHGILDKAIVEMCKLDNDEAAKREICRIANKAKPAFLKTSTGKSYAGAKLEDVKLMKSILHDDIKIKAAGGIHNYQEAMAFIKAGASVLGASAGIAIVKGETQNVIE</sequence>
<reference evidence="5" key="1">
    <citation type="journal article" date="2019" name="Nat. Med.">
        <title>A library of human gut bacterial isolates paired with longitudinal multiomics data enables mechanistic microbiome research.</title>
        <authorList>
            <person name="Poyet M."/>
            <person name="Groussin M."/>
            <person name="Gibbons S.M."/>
            <person name="Avila-Pacheco J."/>
            <person name="Jiang X."/>
            <person name="Kearney S.M."/>
            <person name="Perrotta A.R."/>
            <person name="Berdy B."/>
            <person name="Zhao S."/>
            <person name="Lieberman T.D."/>
            <person name="Swanson P.K."/>
            <person name="Smith M."/>
            <person name="Roesemann S."/>
            <person name="Alexander J.E."/>
            <person name="Rich S.A."/>
            <person name="Livny J."/>
            <person name="Vlamakis H."/>
            <person name="Clish C."/>
            <person name="Bullock K."/>
            <person name="Deik A."/>
            <person name="Scott J."/>
            <person name="Pierce K.A."/>
            <person name="Xavier R.J."/>
            <person name="Alm E.J."/>
        </authorList>
    </citation>
    <scope>NUCLEOTIDE SEQUENCE</scope>
    <source>
        <strain evidence="5">BIOML-A12</strain>
    </source>
</reference>
<dbReference type="InterPro" id="IPR002915">
    <property type="entry name" value="DeoC/FbaB/LacD_aldolase"/>
</dbReference>
<dbReference type="AlphaFoldDB" id="A0AAP2XUW5"/>
<accession>A0AAP2XUW5</accession>
<dbReference type="SUPFAM" id="SSF51569">
    <property type="entry name" value="Aldolase"/>
    <property type="match status" value="1"/>
</dbReference>
<dbReference type="RefSeq" id="WP_008816327.1">
    <property type="nucleotide sequence ID" value="NZ_AP025565.1"/>
</dbReference>
<evidence type="ECO:0000313" key="5">
    <source>
        <dbReference type="EMBL" id="MZH57165.1"/>
    </source>
</evidence>
<dbReference type="GO" id="GO:0016052">
    <property type="term" value="P:carbohydrate catabolic process"/>
    <property type="evidence" value="ECO:0007669"/>
    <property type="project" value="TreeGrafter"/>
</dbReference>
<keyword evidence="1" id="KW-0963">Cytoplasm</keyword>
<dbReference type="GO" id="GO:0005737">
    <property type="term" value="C:cytoplasm"/>
    <property type="evidence" value="ECO:0007669"/>
    <property type="project" value="InterPro"/>
</dbReference>
<keyword evidence="2" id="KW-0704">Schiff base</keyword>
<organism evidence="4 6">
    <name type="scientific">Clostridium innocuum</name>
    <dbReference type="NCBI Taxonomy" id="1522"/>
    <lineage>
        <taxon>Bacteria</taxon>
        <taxon>Bacillati</taxon>
        <taxon>Bacillota</taxon>
        <taxon>Clostridia</taxon>
        <taxon>Eubacteriales</taxon>
        <taxon>Clostridiaceae</taxon>
        <taxon>Clostridium</taxon>
    </lineage>
</organism>
<dbReference type="Gene3D" id="3.20.20.70">
    <property type="entry name" value="Aldolase class I"/>
    <property type="match status" value="1"/>
</dbReference>
<evidence type="ECO:0000256" key="3">
    <source>
        <dbReference type="NCBIfam" id="TIGR00126"/>
    </source>
</evidence>
<dbReference type="NCBIfam" id="TIGR00126">
    <property type="entry name" value="deoC"/>
    <property type="match status" value="1"/>
</dbReference>
<dbReference type="InterPro" id="IPR011343">
    <property type="entry name" value="DeoC"/>
</dbReference>
<dbReference type="Proteomes" id="UP000604383">
    <property type="component" value="Unassembled WGS sequence"/>
</dbReference>